<accession>A0AA39LSY7</accession>
<keyword evidence="1" id="KW-0812">Transmembrane</keyword>
<evidence type="ECO:0000256" key="1">
    <source>
        <dbReference type="SAM" id="Phobius"/>
    </source>
</evidence>
<keyword evidence="1" id="KW-0472">Membrane</keyword>
<organism evidence="2 3">
    <name type="scientific">Steinernema hermaphroditum</name>
    <dbReference type="NCBI Taxonomy" id="289476"/>
    <lineage>
        <taxon>Eukaryota</taxon>
        <taxon>Metazoa</taxon>
        <taxon>Ecdysozoa</taxon>
        <taxon>Nematoda</taxon>
        <taxon>Chromadorea</taxon>
        <taxon>Rhabditida</taxon>
        <taxon>Tylenchina</taxon>
        <taxon>Panagrolaimomorpha</taxon>
        <taxon>Strongyloidoidea</taxon>
        <taxon>Steinernematidae</taxon>
        <taxon>Steinernema</taxon>
    </lineage>
</organism>
<dbReference type="AlphaFoldDB" id="A0AA39LSY7"/>
<reference evidence="2" key="1">
    <citation type="submission" date="2023-06" db="EMBL/GenBank/DDBJ databases">
        <title>Genomic analysis of the entomopathogenic nematode Steinernema hermaphroditum.</title>
        <authorList>
            <person name="Schwarz E.M."/>
            <person name="Heppert J.K."/>
            <person name="Baniya A."/>
            <person name="Schwartz H.T."/>
            <person name="Tan C.-H."/>
            <person name="Antoshechkin I."/>
            <person name="Sternberg P.W."/>
            <person name="Goodrich-Blair H."/>
            <person name="Dillman A.R."/>
        </authorList>
    </citation>
    <scope>NUCLEOTIDE SEQUENCE</scope>
    <source>
        <strain evidence="2">PS9179</strain>
        <tissue evidence="2">Whole animal</tissue>
    </source>
</reference>
<evidence type="ECO:0000313" key="2">
    <source>
        <dbReference type="EMBL" id="KAK0408497.1"/>
    </source>
</evidence>
<feature type="transmembrane region" description="Helical" evidence="1">
    <location>
        <begin position="21"/>
        <end position="38"/>
    </location>
</feature>
<evidence type="ECO:0000313" key="3">
    <source>
        <dbReference type="Proteomes" id="UP001175271"/>
    </source>
</evidence>
<dbReference type="Proteomes" id="UP001175271">
    <property type="component" value="Unassembled WGS sequence"/>
</dbReference>
<keyword evidence="1" id="KW-1133">Transmembrane helix</keyword>
<name>A0AA39LSY7_9BILA</name>
<sequence length="77" mass="8057">MAPPESNSSSPTLGQRVVNRLLVGLPPLILLLLVNALYGPGIDVQTTGTWIAFVTSSLVLHAVVDGFQTPERSGNCG</sequence>
<proteinExistence type="predicted"/>
<dbReference type="EMBL" id="JAUCMV010000003">
    <property type="protein sequence ID" value="KAK0408497.1"/>
    <property type="molecule type" value="Genomic_DNA"/>
</dbReference>
<keyword evidence="3" id="KW-1185">Reference proteome</keyword>
<comment type="caution">
    <text evidence="2">The sequence shown here is derived from an EMBL/GenBank/DDBJ whole genome shotgun (WGS) entry which is preliminary data.</text>
</comment>
<gene>
    <name evidence="2" type="ORF">QR680_003994</name>
</gene>
<protein>
    <submittedName>
        <fullName evidence="2">Uncharacterized protein</fullName>
    </submittedName>
</protein>